<keyword evidence="1" id="KW-0812">Transmembrane</keyword>
<evidence type="ECO:0000313" key="3">
    <source>
        <dbReference type="Proteomes" id="UP000048984"/>
    </source>
</evidence>
<evidence type="ECO:0000256" key="1">
    <source>
        <dbReference type="SAM" id="Phobius"/>
    </source>
</evidence>
<feature type="transmembrane region" description="Helical" evidence="1">
    <location>
        <begin position="100"/>
        <end position="124"/>
    </location>
</feature>
<organism evidence="2 3">
    <name type="scientific">Prosthecodimorpha hirschii</name>
    <dbReference type="NCBI Taxonomy" id="665126"/>
    <lineage>
        <taxon>Bacteria</taxon>
        <taxon>Pseudomonadati</taxon>
        <taxon>Pseudomonadota</taxon>
        <taxon>Alphaproteobacteria</taxon>
        <taxon>Hyphomicrobiales</taxon>
        <taxon>Ancalomicrobiaceae</taxon>
        <taxon>Prosthecodimorpha</taxon>
    </lineage>
</organism>
<sequence length="193" mass="19974">MPGFASHLVDRIAAHWVAAALAAGVVFGLSALVLQPLLPAAIGLVLLAGPAYMLHQVEEHAGDRFRRFVNERVFGGVEALTTADVLVINLPGVWGLNLAALYGAVLAAPGWGLAAAYLMVVNAVSHIAMAVRLKAYNPGLVTAILLFLPIGGLALVRTPAGIGEHLAGLGIALAIHAAIALNALRRARQARNP</sequence>
<dbReference type="InterPro" id="IPR025671">
    <property type="entry name" value="HXXEE"/>
</dbReference>
<name>A0A0P6VJ46_9HYPH</name>
<reference evidence="2 3" key="2">
    <citation type="submission" date="2015-10" db="EMBL/GenBank/DDBJ databases">
        <title>Draft Genome Sequence of Prosthecomicrobium hirschii ATCC 27832.</title>
        <authorList>
            <person name="Daniel J."/>
            <person name="Givan S.A."/>
            <person name="Brun Y.V."/>
            <person name="Brown P.J."/>
        </authorList>
    </citation>
    <scope>NUCLEOTIDE SEQUENCE [LARGE SCALE GENOMIC DNA]</scope>
    <source>
        <strain evidence="2 3">16</strain>
    </source>
</reference>
<dbReference type="Proteomes" id="UP000048984">
    <property type="component" value="Unassembled WGS sequence"/>
</dbReference>
<feature type="transmembrane region" description="Helical" evidence="1">
    <location>
        <begin position="136"/>
        <end position="156"/>
    </location>
</feature>
<dbReference type="AlphaFoldDB" id="A0A0P6VJ46"/>
<evidence type="ECO:0008006" key="4">
    <source>
        <dbReference type="Google" id="ProtNLM"/>
    </source>
</evidence>
<keyword evidence="3" id="KW-1185">Reference proteome</keyword>
<reference evidence="2 3" key="1">
    <citation type="submission" date="2015-09" db="EMBL/GenBank/DDBJ databases">
        <authorList>
            <person name="Jackson K.R."/>
            <person name="Lunt B.L."/>
            <person name="Fisher J.N.B."/>
            <person name="Gardner A.V."/>
            <person name="Bailey M.E."/>
            <person name="Deus L.M."/>
            <person name="Earl A.S."/>
            <person name="Gibby P.D."/>
            <person name="Hartmann K.A."/>
            <person name="Liu J.E."/>
            <person name="Manci A.M."/>
            <person name="Nielsen D.A."/>
            <person name="Solomon M.B."/>
            <person name="Breakwell D.P."/>
            <person name="Burnett S.H."/>
            <person name="Grose J.H."/>
        </authorList>
    </citation>
    <scope>NUCLEOTIDE SEQUENCE [LARGE SCALE GENOMIC DNA]</scope>
    <source>
        <strain evidence="2 3">16</strain>
    </source>
</reference>
<proteinExistence type="predicted"/>
<protein>
    <recommendedName>
        <fullName evidence="4">HXXEE domain-containing protein</fullName>
    </recommendedName>
</protein>
<dbReference type="Pfam" id="PF13787">
    <property type="entry name" value="HXXEE"/>
    <property type="match status" value="1"/>
</dbReference>
<gene>
    <name evidence="2" type="ORF">ABB55_08705</name>
</gene>
<dbReference type="EMBL" id="LJYW01000001">
    <property type="protein sequence ID" value="KPL52300.1"/>
    <property type="molecule type" value="Genomic_DNA"/>
</dbReference>
<accession>A0A0P6VJ46</accession>
<keyword evidence="1" id="KW-1133">Transmembrane helix</keyword>
<keyword evidence="1" id="KW-0472">Membrane</keyword>
<feature type="transmembrane region" description="Helical" evidence="1">
    <location>
        <begin position="162"/>
        <end position="184"/>
    </location>
</feature>
<feature type="transmembrane region" description="Helical" evidence="1">
    <location>
        <begin position="12"/>
        <end position="31"/>
    </location>
</feature>
<evidence type="ECO:0000313" key="2">
    <source>
        <dbReference type="EMBL" id="KPL52300.1"/>
    </source>
</evidence>
<dbReference type="RefSeq" id="WP_054358463.1">
    <property type="nucleotide sequence ID" value="NZ_LJYW01000001.1"/>
</dbReference>
<comment type="caution">
    <text evidence="2">The sequence shown here is derived from an EMBL/GenBank/DDBJ whole genome shotgun (WGS) entry which is preliminary data.</text>
</comment>